<proteinExistence type="inferred from homology"/>
<evidence type="ECO:0000259" key="8">
    <source>
        <dbReference type="Pfam" id="PF00892"/>
    </source>
</evidence>
<dbReference type="Proteomes" id="UP001157160">
    <property type="component" value="Unassembled WGS sequence"/>
</dbReference>
<keyword evidence="10" id="KW-1185">Reference proteome</keyword>
<keyword evidence="6 7" id="KW-0472">Membrane</keyword>
<feature type="transmembrane region" description="Helical" evidence="7">
    <location>
        <begin position="28"/>
        <end position="50"/>
    </location>
</feature>
<feature type="transmembrane region" description="Helical" evidence="7">
    <location>
        <begin position="151"/>
        <end position="170"/>
    </location>
</feature>
<reference evidence="9 10" key="1">
    <citation type="journal article" date="2014" name="Int. J. Syst. Evol. Microbiol.">
        <title>Complete genome sequence of Corynebacterium casei LMG S-19264T (=DSM 44701T), isolated from a smear-ripened cheese.</title>
        <authorList>
            <consortium name="US DOE Joint Genome Institute (JGI-PGF)"/>
            <person name="Walter F."/>
            <person name="Albersmeier A."/>
            <person name="Kalinowski J."/>
            <person name="Ruckert C."/>
        </authorList>
    </citation>
    <scope>NUCLEOTIDE SEQUENCE [LARGE SCALE GENOMIC DNA]</scope>
    <source>
        <strain evidence="9 10">NBRC 112289</strain>
    </source>
</reference>
<sequence>MIGILLAAVLWGTTGTAATLLPDAVSPLATGAATMAVGGLLLALTAPRGALLALRTRGAPRWLLPGALAVAVYPLAFYSGMSLAGVAIGNVVALGTAPVFAAVLEQLLDPADRRQPLGSRWLLSAVAATAGVALLAVFGHHGGGAGTADGTVPGVALGLLAGLAYAGYTYTAGRAIGLGVPSRGAMAAQFGLGAVLLLPVLLATGGSLLRPGAGGADSPLAQLLGAPHPLVVVGYLAVGPMFLAYVLFGRGLRTVSSSRATTVTLLEPLVATLLAVVAVGERLAAPGWLGLALVLAGVVSVATERRAAPGGTAAAPAR</sequence>
<feature type="domain" description="EamA" evidence="8">
    <location>
        <begin position="2"/>
        <end position="135"/>
    </location>
</feature>
<feature type="transmembrane region" description="Helical" evidence="7">
    <location>
        <begin position="87"/>
        <end position="108"/>
    </location>
</feature>
<keyword evidence="4 7" id="KW-0812">Transmembrane</keyword>
<accession>A0AA37UH01</accession>
<feature type="domain" description="EamA" evidence="8">
    <location>
        <begin position="153"/>
        <end position="301"/>
    </location>
</feature>
<feature type="transmembrane region" description="Helical" evidence="7">
    <location>
        <begin position="120"/>
        <end position="139"/>
    </location>
</feature>
<dbReference type="InterPro" id="IPR050638">
    <property type="entry name" value="AA-Vitamin_Transporters"/>
</dbReference>
<dbReference type="GO" id="GO:0005886">
    <property type="term" value="C:plasma membrane"/>
    <property type="evidence" value="ECO:0007669"/>
    <property type="project" value="UniProtKB-SubCell"/>
</dbReference>
<feature type="transmembrane region" description="Helical" evidence="7">
    <location>
        <begin position="229"/>
        <end position="248"/>
    </location>
</feature>
<feature type="transmembrane region" description="Helical" evidence="7">
    <location>
        <begin position="285"/>
        <end position="303"/>
    </location>
</feature>
<feature type="transmembrane region" description="Helical" evidence="7">
    <location>
        <begin position="260"/>
        <end position="279"/>
    </location>
</feature>
<dbReference type="PANTHER" id="PTHR32322">
    <property type="entry name" value="INNER MEMBRANE TRANSPORTER"/>
    <property type="match status" value="1"/>
</dbReference>
<dbReference type="Pfam" id="PF00892">
    <property type="entry name" value="EamA"/>
    <property type="match status" value="2"/>
</dbReference>
<evidence type="ECO:0000256" key="1">
    <source>
        <dbReference type="ARBA" id="ARBA00004651"/>
    </source>
</evidence>
<evidence type="ECO:0000313" key="10">
    <source>
        <dbReference type="Proteomes" id="UP001157160"/>
    </source>
</evidence>
<comment type="similarity">
    <text evidence="2">Belongs to the EamA transporter family.</text>
</comment>
<dbReference type="SUPFAM" id="SSF103481">
    <property type="entry name" value="Multidrug resistance efflux transporter EmrE"/>
    <property type="match status" value="2"/>
</dbReference>
<evidence type="ECO:0000256" key="4">
    <source>
        <dbReference type="ARBA" id="ARBA00022692"/>
    </source>
</evidence>
<feature type="transmembrane region" description="Helical" evidence="7">
    <location>
        <begin position="190"/>
        <end position="209"/>
    </location>
</feature>
<evidence type="ECO:0000256" key="7">
    <source>
        <dbReference type="SAM" id="Phobius"/>
    </source>
</evidence>
<dbReference type="EMBL" id="BSUL01000001">
    <property type="protein sequence ID" value="GMA27896.1"/>
    <property type="molecule type" value="Genomic_DNA"/>
</dbReference>
<gene>
    <name evidence="9" type="ORF">GCM10025874_11490</name>
</gene>
<comment type="caution">
    <text evidence="9">The sequence shown here is derived from an EMBL/GenBank/DDBJ whole genome shotgun (WGS) entry which is preliminary data.</text>
</comment>
<keyword evidence="5 7" id="KW-1133">Transmembrane helix</keyword>
<dbReference type="InterPro" id="IPR037185">
    <property type="entry name" value="EmrE-like"/>
</dbReference>
<evidence type="ECO:0000256" key="2">
    <source>
        <dbReference type="ARBA" id="ARBA00007362"/>
    </source>
</evidence>
<organism evidence="9 10">
    <name type="scientific">Arenivirga flava</name>
    <dbReference type="NCBI Taxonomy" id="1930060"/>
    <lineage>
        <taxon>Bacteria</taxon>
        <taxon>Bacillati</taxon>
        <taxon>Actinomycetota</taxon>
        <taxon>Actinomycetes</taxon>
        <taxon>Micrococcales</taxon>
        <taxon>Microbacteriaceae</taxon>
        <taxon>Arenivirga</taxon>
    </lineage>
</organism>
<dbReference type="InterPro" id="IPR000620">
    <property type="entry name" value="EamA_dom"/>
</dbReference>
<dbReference type="AlphaFoldDB" id="A0AA37UH01"/>
<evidence type="ECO:0000256" key="6">
    <source>
        <dbReference type="ARBA" id="ARBA00023136"/>
    </source>
</evidence>
<evidence type="ECO:0000256" key="3">
    <source>
        <dbReference type="ARBA" id="ARBA00022475"/>
    </source>
</evidence>
<evidence type="ECO:0000256" key="5">
    <source>
        <dbReference type="ARBA" id="ARBA00022989"/>
    </source>
</evidence>
<dbReference type="Gene3D" id="1.10.3730.20">
    <property type="match status" value="1"/>
</dbReference>
<dbReference type="RefSeq" id="WP_284230877.1">
    <property type="nucleotide sequence ID" value="NZ_BSUL01000001.1"/>
</dbReference>
<feature type="transmembrane region" description="Helical" evidence="7">
    <location>
        <begin position="62"/>
        <end position="81"/>
    </location>
</feature>
<dbReference type="PANTHER" id="PTHR32322:SF18">
    <property type="entry name" value="S-ADENOSYLMETHIONINE_S-ADENOSYLHOMOCYSTEINE TRANSPORTER"/>
    <property type="match status" value="1"/>
</dbReference>
<protein>
    <submittedName>
        <fullName evidence="9">Permease</fullName>
    </submittedName>
</protein>
<evidence type="ECO:0000313" key="9">
    <source>
        <dbReference type="EMBL" id="GMA27896.1"/>
    </source>
</evidence>
<keyword evidence="3" id="KW-1003">Cell membrane</keyword>
<name>A0AA37UH01_9MICO</name>
<comment type="subcellular location">
    <subcellularLocation>
        <location evidence="1">Cell membrane</location>
        <topology evidence="1">Multi-pass membrane protein</topology>
    </subcellularLocation>
</comment>